<reference evidence="1 2" key="1">
    <citation type="submission" date="2016-07" db="EMBL/GenBank/DDBJ databases">
        <title>Multi-omics approach to identify versatile polysaccharide utilization systems of a marine flavobacterium Gramella flava.</title>
        <authorList>
            <person name="Tang K."/>
        </authorList>
    </citation>
    <scope>NUCLEOTIDE SEQUENCE [LARGE SCALE GENOMIC DNA]</scope>
    <source>
        <strain evidence="1 2">JLT2011</strain>
    </source>
</reference>
<evidence type="ECO:0000313" key="2">
    <source>
        <dbReference type="Proteomes" id="UP000186230"/>
    </source>
</evidence>
<gene>
    <name evidence="1" type="ORF">GRFL_0427</name>
</gene>
<proteinExistence type="predicted"/>
<organism evidence="1 2">
    <name type="scientific">Christiangramia flava JLT2011</name>
    <dbReference type="NCBI Taxonomy" id="1229726"/>
    <lineage>
        <taxon>Bacteria</taxon>
        <taxon>Pseudomonadati</taxon>
        <taxon>Bacteroidota</taxon>
        <taxon>Flavobacteriia</taxon>
        <taxon>Flavobacteriales</taxon>
        <taxon>Flavobacteriaceae</taxon>
        <taxon>Christiangramia</taxon>
    </lineage>
</organism>
<dbReference type="KEGG" id="gfl:GRFL_0427"/>
<dbReference type="Proteomes" id="UP000186230">
    <property type="component" value="Chromosome"/>
</dbReference>
<accession>A0A1L7I0Q1</accession>
<protein>
    <submittedName>
        <fullName evidence="1">Uncharacterized protein</fullName>
    </submittedName>
</protein>
<dbReference type="AlphaFoldDB" id="A0A1L7I0Q1"/>
<sequence>MLALLPLLLVQIYAVMESQTWLSSLSGLLLFFPLLHGFCCEVKKSRLNFRAFVITAVLAGIFGFFQHKIGHFGMMVFSGISYLFLYLEALKFTERSAANRYIKIVFVILVILNVYFLVGHLEELKRKISDMGEMIFYVFYYLNLLVMALIALVYYLNSYSKKSVYFISLTLALLFADVFRDMALFYLPDASVEVIQAILRMAGLFMAFKFFTTSEKKLRLINLV</sequence>
<keyword evidence="2" id="KW-1185">Reference proteome</keyword>
<evidence type="ECO:0000313" key="1">
    <source>
        <dbReference type="EMBL" id="APU67151.1"/>
    </source>
</evidence>
<name>A0A1L7I0Q1_9FLAO</name>
<dbReference type="EMBL" id="CP016359">
    <property type="protein sequence ID" value="APU67151.1"/>
    <property type="molecule type" value="Genomic_DNA"/>
</dbReference>
<dbReference type="STRING" id="1229726.GRFL_0427"/>